<proteinExistence type="predicted"/>
<keyword evidence="3" id="KW-1185">Reference proteome</keyword>
<organism evidence="2 3">
    <name type="scientific">Helicostylum pulchrum</name>
    <dbReference type="NCBI Taxonomy" id="562976"/>
    <lineage>
        <taxon>Eukaryota</taxon>
        <taxon>Fungi</taxon>
        <taxon>Fungi incertae sedis</taxon>
        <taxon>Mucoromycota</taxon>
        <taxon>Mucoromycotina</taxon>
        <taxon>Mucoromycetes</taxon>
        <taxon>Mucorales</taxon>
        <taxon>Mucorineae</taxon>
        <taxon>Mucoraceae</taxon>
        <taxon>Helicostylum</taxon>
    </lineage>
</organism>
<evidence type="ECO:0000313" key="3">
    <source>
        <dbReference type="Proteomes" id="UP001476247"/>
    </source>
</evidence>
<protein>
    <submittedName>
        <fullName evidence="2">Uncharacterized protein</fullName>
    </submittedName>
</protein>
<dbReference type="Proteomes" id="UP001476247">
    <property type="component" value="Unassembled WGS sequence"/>
</dbReference>
<evidence type="ECO:0000313" key="2">
    <source>
        <dbReference type="EMBL" id="GAA5805257.1"/>
    </source>
</evidence>
<gene>
    <name evidence="2" type="ORF">HPULCUR_010771</name>
</gene>
<dbReference type="EMBL" id="BAABUJ010000043">
    <property type="protein sequence ID" value="GAA5805257.1"/>
    <property type="molecule type" value="Genomic_DNA"/>
</dbReference>
<feature type="region of interest" description="Disordered" evidence="1">
    <location>
        <begin position="1"/>
        <end position="24"/>
    </location>
</feature>
<reference evidence="2 3" key="1">
    <citation type="submission" date="2024-04" db="EMBL/GenBank/DDBJ databases">
        <title>genome sequences of Mucor flavus KT1a and Helicostylum pulchrum KT1b strains isolation_sourced from the surface of a dry-aged beef.</title>
        <authorList>
            <person name="Toyotome T."/>
            <person name="Hosono M."/>
            <person name="Torimaru M."/>
            <person name="Fukuda K."/>
            <person name="Mikami N."/>
        </authorList>
    </citation>
    <scope>NUCLEOTIDE SEQUENCE [LARGE SCALE GENOMIC DNA]</scope>
    <source>
        <strain evidence="2 3">KT1b</strain>
    </source>
</reference>
<feature type="compositionally biased region" description="Basic and acidic residues" evidence="1">
    <location>
        <begin position="15"/>
        <end position="24"/>
    </location>
</feature>
<accession>A0ABP9YE68</accession>
<evidence type="ECO:0000256" key="1">
    <source>
        <dbReference type="SAM" id="MobiDB-lite"/>
    </source>
</evidence>
<comment type="caution">
    <text evidence="2">The sequence shown here is derived from an EMBL/GenBank/DDBJ whole genome shotgun (WGS) entry which is preliminary data.</text>
</comment>
<sequence>MENNTLLSTNNNSSSEDKVESGKKLDQVGWYEVQRAVKYFNEKGYSHRNVSSVKAKLESILRRYSEAYAKKNSTGFGDSDHISREGQLERIYMVQSGMPYVEAKALLEDILLRNEIEQ</sequence>
<name>A0ABP9YE68_9FUNG</name>
<feature type="compositionally biased region" description="Low complexity" evidence="1">
    <location>
        <begin position="1"/>
        <end position="14"/>
    </location>
</feature>